<dbReference type="GO" id="GO:0008270">
    <property type="term" value="F:zinc ion binding"/>
    <property type="evidence" value="ECO:0007669"/>
    <property type="project" value="UniProtKB-KW"/>
</dbReference>
<reference evidence="14" key="1">
    <citation type="submission" date="2018-09" db="EMBL/GenBank/DDBJ databases">
        <title>Complete genome sequence of thermophilic cyanobacteria strain Thermosynechococcus elongatus PKUAC-SCTE542.</title>
        <authorList>
            <person name="Liang Y."/>
            <person name="Tang J."/>
            <person name="Daroch M."/>
        </authorList>
    </citation>
    <scope>NUCLEOTIDE SEQUENCE [LARGE SCALE GENOMIC DNA]</scope>
    <source>
        <strain evidence="14">E542</strain>
    </source>
</reference>
<protein>
    <recommendedName>
        <fullName evidence="3">RING-type E3 ubiquitin transferase</fullName>
        <ecNumber evidence="3">2.3.2.27</ecNumber>
    </recommendedName>
</protein>
<dbReference type="Pfam" id="PF12483">
    <property type="entry name" value="GIDE"/>
    <property type="match status" value="1"/>
</dbReference>
<evidence type="ECO:0000313" key="14">
    <source>
        <dbReference type="Proteomes" id="UP000261812"/>
    </source>
</evidence>
<gene>
    <name evidence="13" type="ORF">D3A95_00110</name>
</gene>
<evidence type="ECO:0000313" key="13">
    <source>
        <dbReference type="EMBL" id="QLL29605.1"/>
    </source>
</evidence>
<keyword evidence="4" id="KW-0808">Transferase</keyword>
<keyword evidence="11" id="KW-0472">Membrane</keyword>
<keyword evidence="6" id="KW-0479">Metal-binding</keyword>
<evidence type="ECO:0000256" key="5">
    <source>
        <dbReference type="ARBA" id="ARBA00022692"/>
    </source>
</evidence>
<comment type="catalytic activity">
    <reaction evidence="1">
        <text>S-ubiquitinyl-[E2 ubiquitin-conjugating enzyme]-L-cysteine + [acceptor protein]-L-lysine = [E2 ubiquitin-conjugating enzyme]-L-cysteine + N(6)-ubiquitinyl-[acceptor protein]-L-lysine.</text>
        <dbReference type="EC" id="2.3.2.27"/>
    </reaction>
</comment>
<dbReference type="GO" id="GO:0016567">
    <property type="term" value="P:protein ubiquitination"/>
    <property type="evidence" value="ECO:0007669"/>
    <property type="project" value="InterPro"/>
</dbReference>
<keyword evidence="9" id="KW-0862">Zinc</keyword>
<evidence type="ECO:0000256" key="7">
    <source>
        <dbReference type="ARBA" id="ARBA00022771"/>
    </source>
</evidence>
<dbReference type="EMBL" id="CP032152">
    <property type="protein sequence ID" value="QLL29605.1"/>
    <property type="molecule type" value="Genomic_DNA"/>
</dbReference>
<keyword evidence="8" id="KW-0833">Ubl conjugation pathway</keyword>
<evidence type="ECO:0000256" key="2">
    <source>
        <dbReference type="ARBA" id="ARBA00004141"/>
    </source>
</evidence>
<dbReference type="KEGG" id="tsq:D3A95_00110"/>
<comment type="subcellular location">
    <subcellularLocation>
        <location evidence="2">Membrane</location>
        <topology evidence="2">Multi-pass membrane protein</topology>
    </subcellularLocation>
</comment>
<name>A0A7D6EUC6_9CYAN</name>
<dbReference type="GO" id="GO:0061630">
    <property type="term" value="F:ubiquitin protein ligase activity"/>
    <property type="evidence" value="ECO:0007669"/>
    <property type="project" value="UniProtKB-EC"/>
</dbReference>
<evidence type="ECO:0000256" key="4">
    <source>
        <dbReference type="ARBA" id="ARBA00022679"/>
    </source>
</evidence>
<dbReference type="PANTHER" id="PTHR47568:SF2">
    <property type="entry name" value="E3 UBIQUITIN-PROTEIN LIGASE SP1-RELATED"/>
    <property type="match status" value="1"/>
</dbReference>
<feature type="domain" description="E3 Ubiquitin ligase MUL1-like" evidence="12">
    <location>
        <begin position="90"/>
        <end position="248"/>
    </location>
</feature>
<evidence type="ECO:0000256" key="3">
    <source>
        <dbReference type="ARBA" id="ARBA00012483"/>
    </source>
</evidence>
<dbReference type="GO" id="GO:0016020">
    <property type="term" value="C:membrane"/>
    <property type="evidence" value="ECO:0007669"/>
    <property type="project" value="UniProtKB-SubCell"/>
</dbReference>
<sequence length="255" mass="28906">MGLFAHLCLTGSACLFALEGYYRLKLKGMQVANPSSIRELQQCQQQVAQEIGSGSWREYVQVVGQVTTSQPLLSEVKRIPCVYYKTIISREYEKEGSDRHNRRERHWEIIGRHEQSTLFFLRDQQGEIEVNPLGAEIEAVQVLDELRPADKPHSFAVSLGFLSLNWRFGSTTTLGYRYQEWVLPLGQPVSVVGMVSDQGGVLRLQKPQKRGQKFIISLSFEDQLTQQYKQQKRKMTYASLSAALCGACGLVLALF</sequence>
<organism evidence="13 14">
    <name type="scientific">Thermosynechococcus sichuanensis E542</name>
    <dbReference type="NCBI Taxonomy" id="2016101"/>
    <lineage>
        <taxon>Bacteria</taxon>
        <taxon>Bacillati</taxon>
        <taxon>Cyanobacteriota</taxon>
        <taxon>Cyanophyceae</taxon>
        <taxon>Acaryochloridales</taxon>
        <taxon>Thermosynechococcaceae</taxon>
        <taxon>Thermosynechococcus</taxon>
        <taxon>Thermosynechococcus sichuanensis</taxon>
    </lineage>
</organism>
<evidence type="ECO:0000256" key="11">
    <source>
        <dbReference type="ARBA" id="ARBA00023136"/>
    </source>
</evidence>
<keyword evidence="7" id="KW-0863">Zinc-finger</keyword>
<dbReference type="EC" id="2.3.2.27" evidence="3"/>
<dbReference type="PANTHER" id="PTHR47568">
    <property type="match status" value="1"/>
</dbReference>
<evidence type="ECO:0000256" key="8">
    <source>
        <dbReference type="ARBA" id="ARBA00022786"/>
    </source>
</evidence>
<proteinExistence type="predicted"/>
<evidence type="ECO:0000256" key="1">
    <source>
        <dbReference type="ARBA" id="ARBA00000900"/>
    </source>
</evidence>
<accession>A0A7D6EUC6</accession>
<keyword evidence="10" id="KW-1133">Transmembrane helix</keyword>
<evidence type="ECO:0000256" key="10">
    <source>
        <dbReference type="ARBA" id="ARBA00022989"/>
    </source>
</evidence>
<evidence type="ECO:0000256" key="9">
    <source>
        <dbReference type="ARBA" id="ARBA00022833"/>
    </source>
</evidence>
<dbReference type="Proteomes" id="UP000261812">
    <property type="component" value="Chromosome"/>
</dbReference>
<dbReference type="AlphaFoldDB" id="A0A7D6EUC6"/>
<dbReference type="InterPro" id="IPR022170">
    <property type="entry name" value="MUL1-like"/>
</dbReference>
<dbReference type="RefSeq" id="WP_181495397.1">
    <property type="nucleotide sequence ID" value="NZ_CP032152.1"/>
</dbReference>
<evidence type="ECO:0000256" key="6">
    <source>
        <dbReference type="ARBA" id="ARBA00022723"/>
    </source>
</evidence>
<evidence type="ECO:0000259" key="12">
    <source>
        <dbReference type="Pfam" id="PF12483"/>
    </source>
</evidence>
<keyword evidence="14" id="KW-1185">Reference proteome</keyword>
<dbReference type="InterPro" id="IPR044231">
    <property type="entry name" value="SP1/SPL1"/>
</dbReference>
<keyword evidence="5" id="KW-0812">Transmembrane</keyword>